<evidence type="ECO:0000313" key="8">
    <source>
        <dbReference type="Proteomes" id="UP000250266"/>
    </source>
</evidence>
<dbReference type="InterPro" id="IPR019189">
    <property type="entry name" value="Ribosomal_mL41"/>
</dbReference>
<name>A0A8E2E075_9PEZI</name>
<dbReference type="EMBL" id="KV745400">
    <property type="protein sequence ID" value="OCK74873.1"/>
    <property type="molecule type" value="Genomic_DNA"/>
</dbReference>
<dbReference type="Proteomes" id="UP000250266">
    <property type="component" value="Unassembled WGS sequence"/>
</dbReference>
<keyword evidence="3" id="KW-0809">Transit peptide</keyword>
<evidence type="ECO:0000256" key="5">
    <source>
        <dbReference type="ARBA" id="ARBA00023128"/>
    </source>
</evidence>
<gene>
    <name evidence="7" type="ORF">K432DRAFT_309800</name>
</gene>
<evidence type="ECO:0000313" key="7">
    <source>
        <dbReference type="EMBL" id="OCK74873.1"/>
    </source>
</evidence>
<reference evidence="7 8" key="1">
    <citation type="journal article" date="2016" name="Nat. Commun.">
        <title>Ectomycorrhizal ecology is imprinted in the genome of the dominant symbiotic fungus Cenococcum geophilum.</title>
        <authorList>
            <consortium name="DOE Joint Genome Institute"/>
            <person name="Peter M."/>
            <person name="Kohler A."/>
            <person name="Ohm R.A."/>
            <person name="Kuo A."/>
            <person name="Krutzmann J."/>
            <person name="Morin E."/>
            <person name="Arend M."/>
            <person name="Barry K.W."/>
            <person name="Binder M."/>
            <person name="Choi C."/>
            <person name="Clum A."/>
            <person name="Copeland A."/>
            <person name="Grisel N."/>
            <person name="Haridas S."/>
            <person name="Kipfer T."/>
            <person name="LaButti K."/>
            <person name="Lindquist E."/>
            <person name="Lipzen A."/>
            <person name="Maire R."/>
            <person name="Meier B."/>
            <person name="Mihaltcheva S."/>
            <person name="Molinier V."/>
            <person name="Murat C."/>
            <person name="Poggeler S."/>
            <person name="Quandt C.A."/>
            <person name="Sperisen C."/>
            <person name="Tritt A."/>
            <person name="Tisserant E."/>
            <person name="Crous P.W."/>
            <person name="Henrissat B."/>
            <person name="Nehls U."/>
            <person name="Egli S."/>
            <person name="Spatafora J.W."/>
            <person name="Grigoriev I.V."/>
            <person name="Martin F.M."/>
        </authorList>
    </citation>
    <scope>NUCLEOTIDE SEQUENCE [LARGE SCALE GENOMIC DNA]</scope>
    <source>
        <strain evidence="7 8">CBS 459.81</strain>
    </source>
</reference>
<sequence length="103" mass="11866">MFKPTAPLQRNLRRLALTTKMAGKDYYKGTRSGSMGDHTKHGRYLINWNKVRTYRVPEDLSRCTLTPFVATRVERAKGKFTGTRGPIDGAAYLERWKMENGRD</sequence>
<accession>A0A8E2E075</accession>
<evidence type="ECO:0000256" key="6">
    <source>
        <dbReference type="ARBA" id="ARBA00023274"/>
    </source>
</evidence>
<dbReference type="GO" id="GO:0006412">
    <property type="term" value="P:translation"/>
    <property type="evidence" value="ECO:0007669"/>
    <property type="project" value="TreeGrafter"/>
</dbReference>
<dbReference type="PANTHER" id="PTHR21338">
    <property type="entry name" value="MITOCHONDRIAL RIBOSOMAL PROTEIN L41"/>
    <property type="match status" value="1"/>
</dbReference>
<comment type="similarity">
    <text evidence="2">Belongs to the mitochondrion-specific ribosomal protein mL41 family.</text>
</comment>
<proteinExistence type="inferred from homology"/>
<keyword evidence="4 7" id="KW-0689">Ribosomal protein</keyword>
<comment type="subcellular location">
    <subcellularLocation>
        <location evidence="1">Mitochondrion</location>
    </subcellularLocation>
</comment>
<keyword evidence="8" id="KW-1185">Reference proteome</keyword>
<dbReference type="GO" id="GO:0005762">
    <property type="term" value="C:mitochondrial large ribosomal subunit"/>
    <property type="evidence" value="ECO:0007669"/>
    <property type="project" value="InterPro"/>
</dbReference>
<evidence type="ECO:0000256" key="2">
    <source>
        <dbReference type="ARBA" id="ARBA00010152"/>
    </source>
</evidence>
<evidence type="ECO:0000256" key="4">
    <source>
        <dbReference type="ARBA" id="ARBA00022980"/>
    </source>
</evidence>
<dbReference type="GO" id="GO:0003735">
    <property type="term" value="F:structural constituent of ribosome"/>
    <property type="evidence" value="ECO:0007669"/>
    <property type="project" value="InterPro"/>
</dbReference>
<evidence type="ECO:0000256" key="3">
    <source>
        <dbReference type="ARBA" id="ARBA00022946"/>
    </source>
</evidence>
<dbReference type="OrthoDB" id="408933at2759"/>
<dbReference type="Pfam" id="PF09809">
    <property type="entry name" value="MRP-L27"/>
    <property type="match status" value="1"/>
</dbReference>
<protein>
    <submittedName>
        <fullName evidence="7">50S ribosomal protein-like protein YmL27</fullName>
    </submittedName>
</protein>
<evidence type="ECO:0000256" key="1">
    <source>
        <dbReference type="ARBA" id="ARBA00004173"/>
    </source>
</evidence>
<keyword evidence="6" id="KW-0687">Ribonucleoprotein</keyword>
<keyword evidence="5" id="KW-0496">Mitochondrion</keyword>
<dbReference type="AlphaFoldDB" id="A0A8E2E075"/>
<dbReference type="PANTHER" id="PTHR21338:SF0">
    <property type="entry name" value="LARGE RIBOSOMAL SUBUNIT PROTEIN ML41"/>
    <property type="match status" value="1"/>
</dbReference>
<organism evidence="7 8">
    <name type="scientific">Lepidopterella palustris CBS 459.81</name>
    <dbReference type="NCBI Taxonomy" id="1314670"/>
    <lineage>
        <taxon>Eukaryota</taxon>
        <taxon>Fungi</taxon>
        <taxon>Dikarya</taxon>
        <taxon>Ascomycota</taxon>
        <taxon>Pezizomycotina</taxon>
        <taxon>Dothideomycetes</taxon>
        <taxon>Pleosporomycetidae</taxon>
        <taxon>Mytilinidiales</taxon>
        <taxon>Argynnaceae</taxon>
        <taxon>Lepidopterella</taxon>
    </lineage>
</organism>